<dbReference type="AlphaFoldDB" id="A0A9P6D3A2"/>
<comment type="caution">
    <text evidence="3">The sequence shown here is derived from an EMBL/GenBank/DDBJ whole genome shotgun (WGS) entry which is preliminary data.</text>
</comment>
<feature type="region of interest" description="Disordered" evidence="2">
    <location>
        <begin position="59"/>
        <end position="113"/>
    </location>
</feature>
<dbReference type="EMBL" id="MU154671">
    <property type="protein sequence ID" value="KAF9489427.1"/>
    <property type="molecule type" value="Genomic_DNA"/>
</dbReference>
<proteinExistence type="predicted"/>
<feature type="region of interest" description="Disordered" evidence="2">
    <location>
        <begin position="192"/>
        <end position="270"/>
    </location>
</feature>
<feature type="compositionally biased region" description="Polar residues" evidence="2">
    <location>
        <begin position="243"/>
        <end position="256"/>
    </location>
</feature>
<feature type="compositionally biased region" description="Polar residues" evidence="2">
    <location>
        <begin position="513"/>
        <end position="522"/>
    </location>
</feature>
<feature type="region of interest" description="Disordered" evidence="2">
    <location>
        <begin position="495"/>
        <end position="543"/>
    </location>
</feature>
<organism evidence="3 4">
    <name type="scientific">Pleurotus eryngii</name>
    <name type="common">Boletus of the steppes</name>
    <dbReference type="NCBI Taxonomy" id="5323"/>
    <lineage>
        <taxon>Eukaryota</taxon>
        <taxon>Fungi</taxon>
        <taxon>Dikarya</taxon>
        <taxon>Basidiomycota</taxon>
        <taxon>Agaricomycotina</taxon>
        <taxon>Agaricomycetes</taxon>
        <taxon>Agaricomycetidae</taxon>
        <taxon>Agaricales</taxon>
        <taxon>Pleurotineae</taxon>
        <taxon>Pleurotaceae</taxon>
        <taxon>Pleurotus</taxon>
    </lineage>
</organism>
<reference evidence="3" key="1">
    <citation type="submission" date="2020-11" db="EMBL/GenBank/DDBJ databases">
        <authorList>
            <consortium name="DOE Joint Genome Institute"/>
            <person name="Ahrendt S."/>
            <person name="Riley R."/>
            <person name="Andreopoulos W."/>
            <person name="Labutti K."/>
            <person name="Pangilinan J."/>
            <person name="Ruiz-Duenas F.J."/>
            <person name="Barrasa J.M."/>
            <person name="Sanchez-Garcia M."/>
            <person name="Camarero S."/>
            <person name="Miyauchi S."/>
            <person name="Serrano A."/>
            <person name="Linde D."/>
            <person name="Babiker R."/>
            <person name="Drula E."/>
            <person name="Ayuso-Fernandez I."/>
            <person name="Pacheco R."/>
            <person name="Padilla G."/>
            <person name="Ferreira P."/>
            <person name="Barriuso J."/>
            <person name="Kellner H."/>
            <person name="Castanera R."/>
            <person name="Alfaro M."/>
            <person name="Ramirez L."/>
            <person name="Pisabarro A.G."/>
            <person name="Kuo A."/>
            <person name="Tritt A."/>
            <person name="Lipzen A."/>
            <person name="He G."/>
            <person name="Yan M."/>
            <person name="Ng V."/>
            <person name="Cullen D."/>
            <person name="Martin F."/>
            <person name="Rosso M.-N."/>
            <person name="Henrissat B."/>
            <person name="Hibbett D."/>
            <person name="Martinez A.T."/>
            <person name="Grigoriev I.V."/>
        </authorList>
    </citation>
    <scope>NUCLEOTIDE SEQUENCE</scope>
    <source>
        <strain evidence="3">ATCC 90797</strain>
    </source>
</reference>
<evidence type="ECO:0000256" key="1">
    <source>
        <dbReference type="SAM" id="Coils"/>
    </source>
</evidence>
<protein>
    <submittedName>
        <fullName evidence="3">Uncharacterized protein</fullName>
    </submittedName>
</protein>
<evidence type="ECO:0000313" key="3">
    <source>
        <dbReference type="EMBL" id="KAF9489427.1"/>
    </source>
</evidence>
<feature type="region of interest" description="Disordered" evidence="2">
    <location>
        <begin position="284"/>
        <end position="363"/>
    </location>
</feature>
<name>A0A9P6D3A2_PLEER</name>
<feature type="compositionally biased region" description="Polar residues" evidence="2">
    <location>
        <begin position="98"/>
        <end position="107"/>
    </location>
</feature>
<feature type="compositionally biased region" description="Gly residues" evidence="2">
    <location>
        <begin position="200"/>
        <end position="218"/>
    </location>
</feature>
<accession>A0A9P6D3A2</accession>
<gene>
    <name evidence="3" type="ORF">BDN71DRAFT_318543</name>
</gene>
<dbReference type="Proteomes" id="UP000807025">
    <property type="component" value="Unassembled WGS sequence"/>
</dbReference>
<keyword evidence="4" id="KW-1185">Reference proteome</keyword>
<dbReference type="OrthoDB" id="3267800at2759"/>
<evidence type="ECO:0000256" key="2">
    <source>
        <dbReference type="SAM" id="MobiDB-lite"/>
    </source>
</evidence>
<sequence length="543" mass="57913">MYGPAARLSRLARRSRRPSLIPLLTSYAVKDNPSSHDLIPSSSHIMRHPRRPSPIMLGSALSTPSTRTERSTLYFDAPSSSLSSPDDSRDLRDPMANTMDNMNTQNDGYGGGGGGGMILPTAPGSVLPAAGNGKQRAVHEEEDALGEGGNGMHGYGGGGDVKDPFSSQQTEAESLGWLPAVDNNYNHDYDQNNLNSNYTNGGGNAHMNGSGVGGGQTNGGPVNRSNSVSPAQRPPVPARPNSFVMNGNNPNSRLSKNGNGNGTGGTVGHARGSLIAGSMGRNTLLAQPHPQRPNSNGNILDGGVYSAEPAQDSAYDPRTNGVALADPGVGGGDNSQQSLHSREQSADAALTPKQQSQIAKVQRSESKRLSKILKKESKVEKQTLAVKMSELEELIKLQKDAVKREAKAHHSHSSVLSSFQKESTSFHTLRQKFEAAQARLASSEQNVDNARKYLEEAQEGVRNMEEKVREKRMEVEGFKEERNVGEKERVVKMGALSGNAPAQGMGSPLRNGTAEQMGQSQAPPMKDVSTPGRKSGRKLGIWK</sequence>
<feature type="coiled-coil region" evidence="1">
    <location>
        <begin position="426"/>
        <end position="481"/>
    </location>
</feature>
<evidence type="ECO:0000313" key="4">
    <source>
        <dbReference type="Proteomes" id="UP000807025"/>
    </source>
</evidence>
<keyword evidence="1" id="KW-0175">Coiled coil</keyword>